<evidence type="ECO:0008006" key="2">
    <source>
        <dbReference type="Google" id="ProtNLM"/>
    </source>
</evidence>
<dbReference type="GO" id="GO:0016020">
    <property type="term" value="C:membrane"/>
    <property type="evidence" value="ECO:0007669"/>
    <property type="project" value="InterPro"/>
</dbReference>
<reference evidence="1" key="1">
    <citation type="journal article" date="2020" name="Nature">
        <title>Giant virus diversity and host interactions through global metagenomics.</title>
        <authorList>
            <person name="Schulz F."/>
            <person name="Roux S."/>
            <person name="Paez-Espino D."/>
            <person name="Jungbluth S."/>
            <person name="Walsh D.A."/>
            <person name="Denef V.J."/>
            <person name="McMahon K.D."/>
            <person name="Konstantinidis K.T."/>
            <person name="Eloe-Fadrosh E.A."/>
            <person name="Kyrpides N.C."/>
            <person name="Woyke T."/>
        </authorList>
    </citation>
    <scope>NUCLEOTIDE SEQUENCE</scope>
    <source>
        <strain evidence="1">GVMAG-M-3300010160-4</strain>
    </source>
</reference>
<proteinExistence type="predicted"/>
<organism evidence="1">
    <name type="scientific">viral metagenome</name>
    <dbReference type="NCBI Taxonomy" id="1070528"/>
    <lineage>
        <taxon>unclassified sequences</taxon>
        <taxon>metagenomes</taxon>
        <taxon>organismal metagenomes</taxon>
    </lineage>
</organism>
<dbReference type="Gene3D" id="3.40.50.300">
    <property type="entry name" value="P-loop containing nucleotide triphosphate hydrolases"/>
    <property type="match status" value="1"/>
</dbReference>
<dbReference type="GO" id="GO:0008146">
    <property type="term" value="F:sulfotransferase activity"/>
    <property type="evidence" value="ECO:0007669"/>
    <property type="project" value="InterPro"/>
</dbReference>
<dbReference type="AlphaFoldDB" id="A0A6C0BDI4"/>
<protein>
    <recommendedName>
        <fullName evidence="2">Sulfotransferase family protein</fullName>
    </recommendedName>
</protein>
<dbReference type="EMBL" id="MN739124">
    <property type="protein sequence ID" value="QHS90052.1"/>
    <property type="molecule type" value="Genomic_DNA"/>
</dbReference>
<dbReference type="InterPro" id="IPR005331">
    <property type="entry name" value="Sulfotransferase"/>
</dbReference>
<sequence length="202" mass="24316">MVCYNSEKKIIYLHIPKTGGMTIEQILIDNYGFKRFSFDEYAYRITNKEDGLFKDILSKSRESKIYDLMSFVKFTFVRNPYDRAFSGIRFLSETCRKEFPNNLHEFNERCITDSFFYVHFIMSQTDSLKDLNNELKFDHIGRFENFREDLENILFNILSFERKDLSKYHVNKSDPKLIDFDHELVKELVDDLQKEDFVNFGY</sequence>
<name>A0A6C0BDI4_9ZZZZ</name>
<dbReference type="Pfam" id="PF03567">
    <property type="entry name" value="Sulfotransfer_2"/>
    <property type="match status" value="1"/>
</dbReference>
<dbReference type="InterPro" id="IPR027417">
    <property type="entry name" value="P-loop_NTPase"/>
</dbReference>
<accession>A0A6C0BDI4</accession>
<dbReference type="SUPFAM" id="SSF52540">
    <property type="entry name" value="P-loop containing nucleoside triphosphate hydrolases"/>
    <property type="match status" value="1"/>
</dbReference>
<evidence type="ECO:0000313" key="1">
    <source>
        <dbReference type="EMBL" id="QHS90052.1"/>
    </source>
</evidence>